<keyword evidence="5" id="KW-1185">Reference proteome</keyword>
<dbReference type="GO" id="GO:0003824">
    <property type="term" value="F:catalytic activity"/>
    <property type="evidence" value="ECO:0007669"/>
    <property type="project" value="UniProtKB-KW"/>
</dbReference>
<feature type="compositionally biased region" description="Basic and acidic residues" evidence="2">
    <location>
        <begin position="912"/>
        <end position="946"/>
    </location>
</feature>
<evidence type="ECO:0000313" key="4">
    <source>
        <dbReference type="EnsemblMetazoa" id="G28780.1:cds"/>
    </source>
</evidence>
<feature type="region of interest" description="Disordered" evidence="2">
    <location>
        <begin position="890"/>
        <end position="969"/>
    </location>
</feature>
<sequence>MSLTLNHEGYLPVAFPARPSTLASVHSSEFGNFFTQNEVAESCIGSKNSEQQLRPKKTLTAKNSVPYSSTVQLDPHNVLTKNDRQAFLDTLSEFDNVFSPSLPGYNGKAGPFQATVNMGPVLPPQRKERLPQYSRNQLSELQEQFNLLEEGVVVKLADDLYCGGNSPEDLLNNWTRVLAALQKCNLKLSPTKTIIAPKTTNILGWVWEMGKLKASPHRIATLSSCCPPEKVSGLKSFIGAVKVLSRVVPGCASLIAPLDDAIAGQDSTNNVRWTDELLANFKTVQDAVSSHETIHLPRPNDILWIVTDGAVKNHGVGATLYATRDNKLLLCGFFSAKLRGRQASWIPCEIEALSIAIAVKHFSPYIIQSSNRVCILTDSKPCVMAFEKLCRGEFSVSPRVSTFLSVISRYQLSIRHVKGAAILPSDFASRNAPDCVEANCQLCAFIRESEDSVVRQTSIDEVLNDTSKLPFTGRSTWLAIQTECPDLRRVCAHLKQGTRPSKKLNNIRDVKRYLQVATIAHDGLLVVKRDSPFSPTRDCIIVPRNVLHGILTSLHVQLNHPSCHQLRTVVNRYFFALDMDKAVEIVSENCFHCAALRKATHTATEQTTSEPQVAIGVSFAADVMRRERQFILVLRECVTSYTSAIIIDNERKDSLRDGLLRLCIELRPLDGPNAVVRTDPAPGFQSLVDDPLLRKHRIMIEIGRIKNKNKNPVAERAIQELQEEILRQDPMPGFITPLLLTLSVATLNSRIRNRGLSAREMLTQRDQFSNMQLPIKDRQLIEQQHSNRIENHAHSEASKAPLSGFRPEPEIHVGDLVYLYSDRNKTQGRDRYLVVSCDQSWCNVRKFKGNQLRKASYRVRKNECYKVPCAISSSLYSEHLANIASYSSEEEDENLPWTPEEPQPPSLPDIPDEIRLPPEEDIYPEVRDDGVTPDLHSDNHTPDVLDQHTLSQTLPHVATKAVPSRPVRQKTLPSYLQDYELY</sequence>
<feature type="domain" description="Integrase catalytic" evidence="3">
    <location>
        <begin position="607"/>
        <end position="772"/>
    </location>
</feature>
<dbReference type="InterPro" id="IPR036397">
    <property type="entry name" value="RNaseH_sf"/>
</dbReference>
<dbReference type="Proteomes" id="UP000005408">
    <property type="component" value="Unassembled WGS sequence"/>
</dbReference>
<evidence type="ECO:0000259" key="3">
    <source>
        <dbReference type="PROSITE" id="PS50994"/>
    </source>
</evidence>
<proteinExistence type="predicted"/>
<organism evidence="4 5">
    <name type="scientific">Magallana gigas</name>
    <name type="common">Pacific oyster</name>
    <name type="synonym">Crassostrea gigas</name>
    <dbReference type="NCBI Taxonomy" id="29159"/>
    <lineage>
        <taxon>Eukaryota</taxon>
        <taxon>Metazoa</taxon>
        <taxon>Spiralia</taxon>
        <taxon>Lophotrochozoa</taxon>
        <taxon>Mollusca</taxon>
        <taxon>Bivalvia</taxon>
        <taxon>Autobranchia</taxon>
        <taxon>Pteriomorphia</taxon>
        <taxon>Ostreida</taxon>
        <taxon>Ostreoidea</taxon>
        <taxon>Ostreidae</taxon>
        <taxon>Magallana</taxon>
    </lineage>
</organism>
<dbReference type="SUPFAM" id="SSF53098">
    <property type="entry name" value="Ribonuclease H-like"/>
    <property type="match status" value="1"/>
</dbReference>
<dbReference type="Gene3D" id="3.30.70.270">
    <property type="match status" value="2"/>
</dbReference>
<dbReference type="InterPro" id="IPR050951">
    <property type="entry name" value="Retrovirus_Pol_polyprotein"/>
</dbReference>
<keyword evidence="1" id="KW-0511">Multifunctional enzyme</keyword>
<evidence type="ECO:0000256" key="2">
    <source>
        <dbReference type="SAM" id="MobiDB-lite"/>
    </source>
</evidence>
<dbReference type="PROSITE" id="PS50994">
    <property type="entry name" value="INTEGRASE"/>
    <property type="match status" value="1"/>
</dbReference>
<evidence type="ECO:0000313" key="5">
    <source>
        <dbReference type="Proteomes" id="UP000005408"/>
    </source>
</evidence>
<accession>A0A8W8LL10</accession>
<dbReference type="EnsemblMetazoa" id="G28780.1">
    <property type="protein sequence ID" value="G28780.1:cds"/>
    <property type="gene ID" value="G28780"/>
</dbReference>
<protein>
    <recommendedName>
        <fullName evidence="3">Integrase catalytic domain-containing protein</fullName>
    </recommendedName>
</protein>
<feature type="compositionally biased region" description="Pro residues" evidence="2">
    <location>
        <begin position="899"/>
        <end position="908"/>
    </location>
</feature>
<dbReference type="InterPro" id="IPR041577">
    <property type="entry name" value="RT_RNaseH_2"/>
</dbReference>
<dbReference type="InterPro" id="IPR001584">
    <property type="entry name" value="Integrase_cat-core"/>
</dbReference>
<dbReference type="Gene3D" id="3.30.420.10">
    <property type="entry name" value="Ribonuclease H-like superfamily/Ribonuclease H"/>
    <property type="match status" value="1"/>
</dbReference>
<dbReference type="GO" id="GO:0015074">
    <property type="term" value="P:DNA integration"/>
    <property type="evidence" value="ECO:0007669"/>
    <property type="project" value="InterPro"/>
</dbReference>
<dbReference type="Pfam" id="PF17919">
    <property type="entry name" value="RT_RNaseH_2"/>
    <property type="match status" value="1"/>
</dbReference>
<dbReference type="PANTHER" id="PTHR37984:SF5">
    <property type="entry name" value="PROTEIN NYNRIN-LIKE"/>
    <property type="match status" value="1"/>
</dbReference>
<dbReference type="GO" id="GO:0003676">
    <property type="term" value="F:nucleic acid binding"/>
    <property type="evidence" value="ECO:0007669"/>
    <property type="project" value="InterPro"/>
</dbReference>
<dbReference type="AlphaFoldDB" id="A0A8W8LL10"/>
<dbReference type="PANTHER" id="PTHR37984">
    <property type="entry name" value="PROTEIN CBG26694"/>
    <property type="match status" value="1"/>
</dbReference>
<evidence type="ECO:0000256" key="1">
    <source>
        <dbReference type="ARBA" id="ARBA00023268"/>
    </source>
</evidence>
<name>A0A8W8LL10_MAGGI</name>
<dbReference type="InterPro" id="IPR043502">
    <property type="entry name" value="DNA/RNA_pol_sf"/>
</dbReference>
<reference evidence="4" key="1">
    <citation type="submission" date="2022-08" db="UniProtKB">
        <authorList>
            <consortium name="EnsemblMetazoa"/>
        </authorList>
    </citation>
    <scope>IDENTIFICATION</scope>
    <source>
        <strain evidence="4">05x7-T-G4-1.051#20</strain>
    </source>
</reference>
<dbReference type="InterPro" id="IPR012337">
    <property type="entry name" value="RNaseH-like_sf"/>
</dbReference>
<dbReference type="SUPFAM" id="SSF56672">
    <property type="entry name" value="DNA/RNA polymerases"/>
    <property type="match status" value="1"/>
</dbReference>
<dbReference type="InterPro" id="IPR043128">
    <property type="entry name" value="Rev_trsase/Diguanyl_cyclase"/>
</dbReference>